<name>A0A2S7KAR9_9PROT</name>
<sequence>MDKASAPSPASENEAGKSTTPPASAKQGARVQSVGRAVKILLTVAQSERGLKSIDIVRQTGLPKQATYHLVHTLVATGMLTRGENNAYVLGLTAGTIGEAFRRQLSPPQRLSGLVRRIAEETGETAHAVGWWDGEIVNLSTRRGHNTIAAAEVEQGNFRDAHARASGKLILAFAPEDVREQYLSTHPLTRRTEHTIVSLEALKRDLETAREQKYATDLEEFTPGVCCLAVPVDGGISPYALTISSPTERFHKNFDEYLATMQNIVASTGNAG</sequence>
<feature type="region of interest" description="Disordered" evidence="4">
    <location>
        <begin position="1"/>
        <end position="30"/>
    </location>
</feature>
<dbReference type="EMBL" id="PJCH01000001">
    <property type="protein sequence ID" value="PQA89595.1"/>
    <property type="molecule type" value="Genomic_DNA"/>
</dbReference>
<accession>A0A2S7KAR9</accession>
<protein>
    <submittedName>
        <fullName evidence="7">IclR family transcriptional regulator</fullName>
    </submittedName>
</protein>
<gene>
    <name evidence="7" type="ORF">CW354_01640</name>
</gene>
<dbReference type="AlphaFoldDB" id="A0A2S7KAR9"/>
<dbReference type="InterPro" id="IPR014757">
    <property type="entry name" value="Tscrpt_reg_IclR_C"/>
</dbReference>
<feature type="compositionally biased region" description="Low complexity" evidence="4">
    <location>
        <begin position="1"/>
        <end position="11"/>
    </location>
</feature>
<evidence type="ECO:0000313" key="7">
    <source>
        <dbReference type="EMBL" id="PQA89595.1"/>
    </source>
</evidence>
<dbReference type="InterPro" id="IPR036390">
    <property type="entry name" value="WH_DNA-bd_sf"/>
</dbReference>
<dbReference type="PANTHER" id="PTHR30136">
    <property type="entry name" value="HELIX-TURN-HELIX TRANSCRIPTIONAL REGULATOR, ICLR FAMILY"/>
    <property type="match status" value="1"/>
</dbReference>
<comment type="caution">
    <text evidence="7">The sequence shown here is derived from an EMBL/GenBank/DDBJ whole genome shotgun (WGS) entry which is preliminary data.</text>
</comment>
<keyword evidence="8" id="KW-1185">Reference proteome</keyword>
<evidence type="ECO:0000256" key="2">
    <source>
        <dbReference type="ARBA" id="ARBA00023125"/>
    </source>
</evidence>
<feature type="domain" description="IclR-ED" evidence="6">
    <location>
        <begin position="93"/>
        <end position="272"/>
    </location>
</feature>
<dbReference type="SMART" id="SM00346">
    <property type="entry name" value="HTH_ICLR"/>
    <property type="match status" value="1"/>
</dbReference>
<evidence type="ECO:0000256" key="3">
    <source>
        <dbReference type="ARBA" id="ARBA00023163"/>
    </source>
</evidence>
<dbReference type="GO" id="GO:0003700">
    <property type="term" value="F:DNA-binding transcription factor activity"/>
    <property type="evidence" value="ECO:0007669"/>
    <property type="project" value="TreeGrafter"/>
</dbReference>
<organism evidence="7 8">
    <name type="scientific">Hyphococcus luteus</name>
    <dbReference type="NCBI Taxonomy" id="2058213"/>
    <lineage>
        <taxon>Bacteria</taxon>
        <taxon>Pseudomonadati</taxon>
        <taxon>Pseudomonadota</taxon>
        <taxon>Alphaproteobacteria</taxon>
        <taxon>Parvularculales</taxon>
        <taxon>Parvularculaceae</taxon>
        <taxon>Hyphococcus</taxon>
    </lineage>
</organism>
<dbReference type="InterPro" id="IPR029016">
    <property type="entry name" value="GAF-like_dom_sf"/>
</dbReference>
<dbReference type="Pfam" id="PF09339">
    <property type="entry name" value="HTH_IclR"/>
    <property type="match status" value="1"/>
</dbReference>
<dbReference type="InterPro" id="IPR005471">
    <property type="entry name" value="Tscrpt_reg_IclR_N"/>
</dbReference>
<dbReference type="OrthoDB" id="2633250at2"/>
<keyword evidence="2" id="KW-0238">DNA-binding</keyword>
<dbReference type="Gene3D" id="1.10.10.10">
    <property type="entry name" value="Winged helix-like DNA-binding domain superfamily/Winged helix DNA-binding domain"/>
    <property type="match status" value="1"/>
</dbReference>
<dbReference type="PROSITE" id="PS51077">
    <property type="entry name" value="HTH_ICLR"/>
    <property type="match status" value="1"/>
</dbReference>
<keyword evidence="3" id="KW-0804">Transcription</keyword>
<dbReference type="GO" id="GO:0045892">
    <property type="term" value="P:negative regulation of DNA-templated transcription"/>
    <property type="evidence" value="ECO:0007669"/>
    <property type="project" value="TreeGrafter"/>
</dbReference>
<evidence type="ECO:0000259" key="6">
    <source>
        <dbReference type="PROSITE" id="PS51078"/>
    </source>
</evidence>
<reference evidence="7 8" key="1">
    <citation type="submission" date="2017-12" db="EMBL/GenBank/DDBJ databases">
        <authorList>
            <person name="Hurst M.R.H."/>
        </authorList>
    </citation>
    <scope>NUCLEOTIDE SEQUENCE [LARGE SCALE GENOMIC DNA]</scope>
    <source>
        <strain evidence="7 8">SY-3-19</strain>
    </source>
</reference>
<dbReference type="InterPro" id="IPR050707">
    <property type="entry name" value="HTH_MetabolicPath_Reg"/>
</dbReference>
<dbReference type="RefSeq" id="WP_104828297.1">
    <property type="nucleotide sequence ID" value="NZ_PJCH01000001.1"/>
</dbReference>
<feature type="domain" description="HTH iclR-type" evidence="5">
    <location>
        <begin position="31"/>
        <end position="92"/>
    </location>
</feature>
<dbReference type="Pfam" id="PF01614">
    <property type="entry name" value="IclR_C"/>
    <property type="match status" value="1"/>
</dbReference>
<evidence type="ECO:0000256" key="4">
    <source>
        <dbReference type="SAM" id="MobiDB-lite"/>
    </source>
</evidence>
<keyword evidence="1" id="KW-0805">Transcription regulation</keyword>
<dbReference type="PROSITE" id="PS51078">
    <property type="entry name" value="ICLR_ED"/>
    <property type="match status" value="1"/>
</dbReference>
<evidence type="ECO:0000256" key="1">
    <source>
        <dbReference type="ARBA" id="ARBA00023015"/>
    </source>
</evidence>
<dbReference type="Proteomes" id="UP000239504">
    <property type="component" value="Unassembled WGS sequence"/>
</dbReference>
<dbReference type="Gene3D" id="3.30.450.40">
    <property type="match status" value="1"/>
</dbReference>
<dbReference type="SUPFAM" id="SSF55781">
    <property type="entry name" value="GAF domain-like"/>
    <property type="match status" value="1"/>
</dbReference>
<evidence type="ECO:0000259" key="5">
    <source>
        <dbReference type="PROSITE" id="PS51077"/>
    </source>
</evidence>
<dbReference type="InterPro" id="IPR036388">
    <property type="entry name" value="WH-like_DNA-bd_sf"/>
</dbReference>
<dbReference type="PANTHER" id="PTHR30136:SF35">
    <property type="entry name" value="HTH-TYPE TRANSCRIPTIONAL REGULATOR RV1719"/>
    <property type="match status" value="1"/>
</dbReference>
<proteinExistence type="predicted"/>
<dbReference type="GO" id="GO:0003677">
    <property type="term" value="F:DNA binding"/>
    <property type="evidence" value="ECO:0007669"/>
    <property type="project" value="UniProtKB-KW"/>
</dbReference>
<evidence type="ECO:0000313" key="8">
    <source>
        <dbReference type="Proteomes" id="UP000239504"/>
    </source>
</evidence>
<dbReference type="SUPFAM" id="SSF46785">
    <property type="entry name" value="Winged helix' DNA-binding domain"/>
    <property type="match status" value="1"/>
</dbReference>